<dbReference type="EMBL" id="BLXT01001518">
    <property type="protein sequence ID" value="GFN86409.1"/>
    <property type="molecule type" value="Genomic_DNA"/>
</dbReference>
<sequence>MSNKRVLLVFRRQVMREMARFYRHDFSNENAVKPDLSRKREKWSVSKKANLHSSATKFDFTNDCLLCGRSTSDQRKKGDVSVYQVCTSSCQANLELLCLQRGPGDKWAETLKRPLNMPRICMPLTQSIISSAI</sequence>
<evidence type="ECO:0000313" key="2">
    <source>
        <dbReference type="Proteomes" id="UP000735302"/>
    </source>
</evidence>
<keyword evidence="2" id="KW-1185">Reference proteome</keyword>
<protein>
    <submittedName>
        <fullName evidence="1">Uncharacterized protein</fullName>
    </submittedName>
</protein>
<evidence type="ECO:0000313" key="1">
    <source>
        <dbReference type="EMBL" id="GFN86409.1"/>
    </source>
</evidence>
<accession>A0AAV3YVE2</accession>
<dbReference type="AlphaFoldDB" id="A0AAV3YVE2"/>
<proteinExistence type="predicted"/>
<gene>
    <name evidence="1" type="ORF">PoB_001291500</name>
</gene>
<name>A0AAV3YVE2_9GAST</name>
<organism evidence="1 2">
    <name type="scientific">Plakobranchus ocellatus</name>
    <dbReference type="NCBI Taxonomy" id="259542"/>
    <lineage>
        <taxon>Eukaryota</taxon>
        <taxon>Metazoa</taxon>
        <taxon>Spiralia</taxon>
        <taxon>Lophotrochozoa</taxon>
        <taxon>Mollusca</taxon>
        <taxon>Gastropoda</taxon>
        <taxon>Heterobranchia</taxon>
        <taxon>Euthyneura</taxon>
        <taxon>Panpulmonata</taxon>
        <taxon>Sacoglossa</taxon>
        <taxon>Placobranchoidea</taxon>
        <taxon>Plakobranchidae</taxon>
        <taxon>Plakobranchus</taxon>
    </lineage>
</organism>
<reference evidence="1 2" key="1">
    <citation type="journal article" date="2021" name="Elife">
        <title>Chloroplast acquisition without the gene transfer in kleptoplastic sea slugs, Plakobranchus ocellatus.</title>
        <authorList>
            <person name="Maeda T."/>
            <person name="Takahashi S."/>
            <person name="Yoshida T."/>
            <person name="Shimamura S."/>
            <person name="Takaki Y."/>
            <person name="Nagai Y."/>
            <person name="Toyoda A."/>
            <person name="Suzuki Y."/>
            <person name="Arimoto A."/>
            <person name="Ishii H."/>
            <person name="Satoh N."/>
            <person name="Nishiyama T."/>
            <person name="Hasebe M."/>
            <person name="Maruyama T."/>
            <person name="Minagawa J."/>
            <person name="Obokata J."/>
            <person name="Shigenobu S."/>
        </authorList>
    </citation>
    <scope>NUCLEOTIDE SEQUENCE [LARGE SCALE GENOMIC DNA]</scope>
</reference>
<comment type="caution">
    <text evidence="1">The sequence shown here is derived from an EMBL/GenBank/DDBJ whole genome shotgun (WGS) entry which is preliminary data.</text>
</comment>
<dbReference type="Proteomes" id="UP000735302">
    <property type="component" value="Unassembled WGS sequence"/>
</dbReference>